<name>A0A5J4K6P1_9CHLR</name>
<reference evidence="1 2" key="1">
    <citation type="journal article" date="2019" name="Int. J. Syst. Evol. Microbiol.">
        <title>Thermogemmatispora aurantia sp. nov. and Thermogemmatispora argillosa sp. nov., within the class Ktedonobacteria, and emended description of the genus Thermogemmatispora.</title>
        <authorList>
            <person name="Zheng Y."/>
            <person name="Wang C.M."/>
            <person name="Sakai Y."/>
            <person name="Abe K."/>
            <person name="Yokota A."/>
            <person name="Yabe S."/>
        </authorList>
    </citation>
    <scope>NUCLEOTIDE SEQUENCE [LARGE SCALE GENOMIC DNA]</scope>
    <source>
        <strain evidence="1 2">A1-2</strain>
    </source>
</reference>
<evidence type="ECO:0000313" key="2">
    <source>
        <dbReference type="Proteomes" id="UP000334820"/>
    </source>
</evidence>
<proteinExistence type="predicted"/>
<dbReference type="RefSeq" id="WP_151728004.1">
    <property type="nucleotide sequence ID" value="NZ_BKZV01000002.1"/>
</dbReference>
<keyword evidence="2" id="KW-1185">Reference proteome</keyword>
<protein>
    <submittedName>
        <fullName evidence="1">Uncharacterized protein</fullName>
    </submittedName>
</protein>
<accession>A0A5J4K6P1</accession>
<sequence length="62" mass="6707">MAGRTKERVPADAGGDCRAVSGQSWRLAGAVWQVTVDGMVAVRKVAGLLFSMRKRMRVSTEV</sequence>
<organism evidence="1 2">
    <name type="scientific">Thermogemmatispora aurantia</name>
    <dbReference type="NCBI Taxonomy" id="2045279"/>
    <lineage>
        <taxon>Bacteria</taxon>
        <taxon>Bacillati</taxon>
        <taxon>Chloroflexota</taxon>
        <taxon>Ktedonobacteria</taxon>
        <taxon>Thermogemmatisporales</taxon>
        <taxon>Thermogemmatisporaceae</taxon>
        <taxon>Thermogemmatispora</taxon>
    </lineage>
</organism>
<dbReference type="EMBL" id="BKZV01000002">
    <property type="protein sequence ID" value="GER83203.1"/>
    <property type="molecule type" value="Genomic_DNA"/>
</dbReference>
<evidence type="ECO:0000313" key="1">
    <source>
        <dbReference type="EMBL" id="GER83203.1"/>
    </source>
</evidence>
<dbReference type="Proteomes" id="UP000334820">
    <property type="component" value="Unassembled WGS sequence"/>
</dbReference>
<gene>
    <name evidence="1" type="ORF">KTAU_18400</name>
</gene>
<comment type="caution">
    <text evidence="1">The sequence shown here is derived from an EMBL/GenBank/DDBJ whole genome shotgun (WGS) entry which is preliminary data.</text>
</comment>
<dbReference type="AlphaFoldDB" id="A0A5J4K6P1"/>